<accession>A0A2N0B610</accession>
<name>A0A2N0B610_9LEPT</name>
<comment type="caution">
    <text evidence="1">The sequence shown here is derived from an EMBL/GenBank/DDBJ whole genome shotgun (WGS) entry which is preliminary data.</text>
</comment>
<organism evidence="1">
    <name type="scientific">Leptospira ellisii</name>
    <dbReference type="NCBI Taxonomy" id="2023197"/>
    <lineage>
        <taxon>Bacteria</taxon>
        <taxon>Pseudomonadati</taxon>
        <taxon>Spirochaetota</taxon>
        <taxon>Spirochaetia</taxon>
        <taxon>Leptospirales</taxon>
        <taxon>Leptospiraceae</taxon>
        <taxon>Leptospira</taxon>
    </lineage>
</organism>
<reference evidence="1" key="1">
    <citation type="submission" date="2017-07" db="EMBL/GenBank/DDBJ databases">
        <title>Leptospira spp. isolated from tropical soils.</title>
        <authorList>
            <person name="Thibeaux R."/>
            <person name="Iraola G."/>
            <person name="Ferres I."/>
            <person name="Bierque E."/>
            <person name="Girault D."/>
            <person name="Soupe-Gilbert M.-E."/>
            <person name="Picardeau M."/>
            <person name="Goarant C."/>
        </authorList>
    </citation>
    <scope>NUCLEOTIDE SEQUENCE [LARGE SCALE GENOMIC DNA]</scope>
    <source>
        <strain evidence="1">ATI7-C-A5</strain>
    </source>
</reference>
<accession>A0A2N0BME5</accession>
<dbReference type="EMBL" id="NPEF01000186">
    <property type="protein sequence ID" value="PJZ91994.1"/>
    <property type="molecule type" value="Genomic_DNA"/>
</dbReference>
<proteinExistence type="predicted"/>
<sequence>MKILKNKNRKGGFIPPFLCTEDRHLFRCFFLQTIAGTPARNSDFSKIGIFRKTISGIKRRNT</sequence>
<evidence type="ECO:0000313" key="1">
    <source>
        <dbReference type="EMBL" id="PJZ91994.1"/>
    </source>
</evidence>
<protein>
    <submittedName>
        <fullName evidence="1">Uncharacterized protein</fullName>
    </submittedName>
</protein>
<dbReference type="AlphaFoldDB" id="A0A2N0B610"/>
<gene>
    <name evidence="1" type="ORF">CH379_15590</name>
</gene>